<organism evidence="1">
    <name type="scientific">uncultured Caudovirales phage</name>
    <dbReference type="NCBI Taxonomy" id="2100421"/>
    <lineage>
        <taxon>Viruses</taxon>
        <taxon>Duplodnaviria</taxon>
        <taxon>Heunggongvirae</taxon>
        <taxon>Uroviricota</taxon>
        <taxon>Caudoviricetes</taxon>
        <taxon>Peduoviridae</taxon>
        <taxon>Maltschvirus</taxon>
        <taxon>Maltschvirus maltsch</taxon>
    </lineage>
</organism>
<sequence>MIATIPDYTRAIYKNLKKFRGEATLFHLDPPINGEEWVVESDAGFEVLVFASDKYGKVKSFLDIANRPMEELGYKIK</sequence>
<gene>
    <name evidence="1" type="ORF">UFOVP1151_43</name>
</gene>
<accession>A0A6J5QZ59</accession>
<proteinExistence type="predicted"/>
<dbReference type="EMBL" id="LR797097">
    <property type="protein sequence ID" value="CAB4186671.1"/>
    <property type="molecule type" value="Genomic_DNA"/>
</dbReference>
<evidence type="ECO:0000313" key="1">
    <source>
        <dbReference type="EMBL" id="CAB4186671.1"/>
    </source>
</evidence>
<name>A0A6J5QZ59_9CAUD</name>
<protein>
    <submittedName>
        <fullName evidence="1">Uncharacterized protein</fullName>
    </submittedName>
</protein>
<reference evidence="1" key="1">
    <citation type="submission" date="2020-05" db="EMBL/GenBank/DDBJ databases">
        <authorList>
            <person name="Chiriac C."/>
            <person name="Salcher M."/>
            <person name="Ghai R."/>
            <person name="Kavagutti S V."/>
        </authorList>
    </citation>
    <scope>NUCLEOTIDE SEQUENCE</scope>
</reference>